<name>A0A378TUA3_MORLA</name>
<gene>
    <name evidence="1" type="ORF">NCTC10359_01972</name>
</gene>
<evidence type="ECO:0000313" key="2">
    <source>
        <dbReference type="Proteomes" id="UP000254437"/>
    </source>
</evidence>
<evidence type="ECO:0000313" key="1">
    <source>
        <dbReference type="EMBL" id="STZ63540.1"/>
    </source>
</evidence>
<proteinExistence type="predicted"/>
<sequence length="57" mass="6613">MYFSLTMPNNIRIINNHQTVSHSLLQNLKITSRPESEYSGLFLFILLCIKVDDNLCI</sequence>
<accession>A0A378TUA3</accession>
<dbReference type="Proteomes" id="UP000254437">
    <property type="component" value="Unassembled WGS sequence"/>
</dbReference>
<dbReference type="EMBL" id="UGQU01000003">
    <property type="protein sequence ID" value="STZ63540.1"/>
    <property type="molecule type" value="Genomic_DNA"/>
</dbReference>
<reference evidence="1 2" key="1">
    <citation type="submission" date="2018-06" db="EMBL/GenBank/DDBJ databases">
        <authorList>
            <consortium name="Pathogen Informatics"/>
            <person name="Doyle S."/>
        </authorList>
    </citation>
    <scope>NUCLEOTIDE SEQUENCE [LARGE SCALE GENOMIC DNA]</scope>
    <source>
        <strain evidence="1 2">NCTC10359</strain>
    </source>
</reference>
<protein>
    <submittedName>
        <fullName evidence="1">Uncharacterized protein</fullName>
    </submittedName>
</protein>
<dbReference type="AlphaFoldDB" id="A0A378TUA3"/>
<organism evidence="1 2">
    <name type="scientific">Moraxella lacunata</name>
    <dbReference type="NCBI Taxonomy" id="477"/>
    <lineage>
        <taxon>Bacteria</taxon>
        <taxon>Pseudomonadati</taxon>
        <taxon>Pseudomonadota</taxon>
        <taxon>Gammaproteobacteria</taxon>
        <taxon>Moraxellales</taxon>
        <taxon>Moraxellaceae</taxon>
        <taxon>Moraxella</taxon>
    </lineage>
</organism>